<dbReference type="InterPro" id="IPR052035">
    <property type="entry name" value="ZnF_BED_domain_contain"/>
</dbReference>
<dbReference type="PANTHER" id="PTHR46481">
    <property type="entry name" value="ZINC FINGER BED DOMAIN-CONTAINING PROTEIN 4"/>
    <property type="match status" value="1"/>
</dbReference>
<dbReference type="Proteomes" id="UP001497444">
    <property type="component" value="Chromosome 16"/>
</dbReference>
<organism evidence="7 8">
    <name type="scientific">Sphagnum jensenii</name>
    <dbReference type="NCBI Taxonomy" id="128206"/>
    <lineage>
        <taxon>Eukaryota</taxon>
        <taxon>Viridiplantae</taxon>
        <taxon>Streptophyta</taxon>
        <taxon>Embryophyta</taxon>
        <taxon>Bryophyta</taxon>
        <taxon>Sphagnophytina</taxon>
        <taxon>Sphagnopsida</taxon>
        <taxon>Sphagnales</taxon>
        <taxon>Sphagnaceae</taxon>
        <taxon>Sphagnum</taxon>
    </lineage>
</organism>
<keyword evidence="3" id="KW-0863">Zinc-finger</keyword>
<evidence type="ECO:0000256" key="3">
    <source>
        <dbReference type="ARBA" id="ARBA00022771"/>
    </source>
</evidence>
<evidence type="ECO:0000256" key="2">
    <source>
        <dbReference type="ARBA" id="ARBA00022723"/>
    </source>
</evidence>
<sequence>MGLNVLPKLLNVMSDNGSNVTTAMKHMFQLINVAVGYEQMCPCNHVSCADHSIQLVVLKVLVRIKDINAWLRRALVYIRRIREAFHLRTGYRGHIPKLVATEADRSCGDGPDHKSDSLSDSTLVLEHCCHPTPRPDRVDTLFTTMLEQVQNVGDEIDDEVEKYLNLGIVTSLLFIDMMEWWMVQKDMFPTHYQMATDYLGTLAMSTPSQRVNNMAGCEFTVMRQSLSSSVFIYTMCLCSWINAGVIKVPLNRAKVATDIEKALGDGATASVVAIFDQIAVE</sequence>
<evidence type="ECO:0000313" key="7">
    <source>
        <dbReference type="EMBL" id="CAK9264121.1"/>
    </source>
</evidence>
<evidence type="ECO:0000256" key="4">
    <source>
        <dbReference type="ARBA" id="ARBA00022833"/>
    </source>
</evidence>
<evidence type="ECO:0000259" key="6">
    <source>
        <dbReference type="Pfam" id="PF05699"/>
    </source>
</evidence>
<dbReference type="EMBL" id="OZ020111">
    <property type="protein sequence ID" value="CAK9264121.1"/>
    <property type="molecule type" value="Genomic_DNA"/>
</dbReference>
<dbReference type="InterPro" id="IPR012337">
    <property type="entry name" value="RNaseH-like_sf"/>
</dbReference>
<comment type="subcellular location">
    <subcellularLocation>
        <location evidence="1">Nucleus</location>
    </subcellularLocation>
</comment>
<dbReference type="InterPro" id="IPR008906">
    <property type="entry name" value="HATC_C_dom"/>
</dbReference>
<dbReference type="SUPFAM" id="SSF53098">
    <property type="entry name" value="Ribonuclease H-like"/>
    <property type="match status" value="1"/>
</dbReference>
<gene>
    <name evidence="7" type="ORF">CSSPJE1EN1_LOCUS9599</name>
</gene>
<dbReference type="Pfam" id="PF05699">
    <property type="entry name" value="Dimer_Tnp_hAT"/>
    <property type="match status" value="1"/>
</dbReference>
<reference evidence="7" key="1">
    <citation type="submission" date="2024-02" db="EMBL/GenBank/DDBJ databases">
        <authorList>
            <consortium name="ELIXIR-Norway"/>
            <consortium name="Elixir Norway"/>
        </authorList>
    </citation>
    <scope>NUCLEOTIDE SEQUENCE</scope>
</reference>
<feature type="domain" description="HAT C-terminal dimerisation" evidence="6">
    <location>
        <begin position="159"/>
        <end position="240"/>
    </location>
</feature>
<keyword evidence="5" id="KW-0539">Nucleus</keyword>
<keyword evidence="2" id="KW-0479">Metal-binding</keyword>
<proteinExistence type="predicted"/>
<keyword evidence="8" id="KW-1185">Reference proteome</keyword>
<evidence type="ECO:0000256" key="5">
    <source>
        <dbReference type="ARBA" id="ARBA00023242"/>
    </source>
</evidence>
<keyword evidence="4" id="KW-0862">Zinc</keyword>
<protein>
    <recommendedName>
        <fullName evidence="6">HAT C-terminal dimerisation domain-containing protein</fullName>
    </recommendedName>
</protein>
<evidence type="ECO:0000313" key="8">
    <source>
        <dbReference type="Proteomes" id="UP001497444"/>
    </source>
</evidence>
<name>A0ABP0WD70_9BRYO</name>
<evidence type="ECO:0000256" key="1">
    <source>
        <dbReference type="ARBA" id="ARBA00004123"/>
    </source>
</evidence>
<accession>A0ABP0WD70</accession>
<dbReference type="PANTHER" id="PTHR46481:SF10">
    <property type="entry name" value="ZINC FINGER BED DOMAIN-CONTAINING PROTEIN 39"/>
    <property type="match status" value="1"/>
</dbReference>